<dbReference type="EMBL" id="JAJNDC010000004">
    <property type="protein sequence ID" value="MCW9713986.1"/>
    <property type="molecule type" value="Genomic_DNA"/>
</dbReference>
<proteinExistence type="predicted"/>
<keyword evidence="1" id="KW-0472">Membrane</keyword>
<evidence type="ECO:0008006" key="4">
    <source>
        <dbReference type="Google" id="ProtNLM"/>
    </source>
</evidence>
<protein>
    <recommendedName>
        <fullName evidence="4">Alginate export domain-containing protein</fullName>
    </recommendedName>
</protein>
<dbReference type="RefSeq" id="WP_265791043.1">
    <property type="nucleotide sequence ID" value="NZ_BAABRS010000004.1"/>
</dbReference>
<comment type="caution">
    <text evidence="2">The sequence shown here is derived from an EMBL/GenBank/DDBJ whole genome shotgun (WGS) entry which is preliminary data.</text>
</comment>
<sequence length="405" mass="46022">MKLLTNTEYRITNVIHFFISLIWFSIFISTLLLSIISSPVLAQDGIDTDFGGYLKELGQISVSNDLGTLRYDNVLHHRIESEFDFGKGFEVRADMRTRLLNGWTVRNSPNYTDFLDEDPGYFDLSLTWINTDQTILHSTIDRLHLSYITGPWEVHAGRQRINWGKTMVWNPNDLFNAYAYLDFDYEERPGTDAISLQYNWSYASSVDLGYRIGASIDESVIAMMFRGSLKNYDIQLVGGSYYEHLTLGAGWTGYVKSAGFKGEFSYFHPRQSFWDETGHITATIGGDYMFSNSVYLNGELLYNSGWDSAANPVAELMQPPTADDLFMAKTGYFVDASYPLTPLTNISGGIMGSFSRPLAIFIPRLTHSLSNNLDFMVLAQVLKGSVLEDFTETPNLLYFRLKWSY</sequence>
<accession>A0ABT3Q1Q5</accession>
<evidence type="ECO:0000313" key="3">
    <source>
        <dbReference type="Proteomes" id="UP001207337"/>
    </source>
</evidence>
<organism evidence="2 3">
    <name type="scientific">Fodinibius salicampi</name>
    <dbReference type="NCBI Taxonomy" id="1920655"/>
    <lineage>
        <taxon>Bacteria</taxon>
        <taxon>Pseudomonadati</taxon>
        <taxon>Balneolota</taxon>
        <taxon>Balneolia</taxon>
        <taxon>Balneolales</taxon>
        <taxon>Balneolaceae</taxon>
        <taxon>Fodinibius</taxon>
    </lineage>
</organism>
<evidence type="ECO:0000313" key="2">
    <source>
        <dbReference type="EMBL" id="MCW9713986.1"/>
    </source>
</evidence>
<keyword evidence="1" id="KW-1133">Transmembrane helix</keyword>
<reference evidence="2 3" key="1">
    <citation type="submission" date="2021-11" db="EMBL/GenBank/DDBJ databases">
        <title>Aliifidinibius sp. nov., a new bacterium isolated from saline soil.</title>
        <authorList>
            <person name="Galisteo C."/>
            <person name="De La Haba R."/>
            <person name="Sanchez-Porro C."/>
            <person name="Ventosa A."/>
        </authorList>
    </citation>
    <scope>NUCLEOTIDE SEQUENCE [LARGE SCALE GENOMIC DNA]</scope>
    <source>
        <strain evidence="2 3">KACC 190600</strain>
    </source>
</reference>
<keyword evidence="3" id="KW-1185">Reference proteome</keyword>
<name>A0ABT3Q1Q5_9BACT</name>
<keyword evidence="1" id="KW-0812">Transmembrane</keyword>
<evidence type="ECO:0000256" key="1">
    <source>
        <dbReference type="SAM" id="Phobius"/>
    </source>
</evidence>
<feature type="transmembrane region" description="Helical" evidence="1">
    <location>
        <begin position="12"/>
        <end position="36"/>
    </location>
</feature>
<gene>
    <name evidence="2" type="ORF">LQ318_13830</name>
</gene>
<dbReference type="Proteomes" id="UP001207337">
    <property type="component" value="Unassembled WGS sequence"/>
</dbReference>